<evidence type="ECO:0000259" key="2">
    <source>
        <dbReference type="Pfam" id="PF01551"/>
    </source>
</evidence>
<sequence>MVFANSTVGELQKQMEEKNKEIELIKDEINKYREEINKTGEEQKSLKNEIQILQTRASKLKSEISLTNKQIDSTNFVIQKLKIEIENKNEQIENSKKSLAEILRKLDEEESRSLIEILLAHNSLSDFFVNIERMEYLQKDINANLADLKILKNEFEENQTQKDAEKNKLEQLQDNLGDQKELVGINKQQKDNLLKQTQNKEQNYKKILEDKIAKKELFLSELADLEVQLQIEIDPDSIPSAGTGILGYPLSEVSLLSCWNGGGEFQNCVTQFFGNTPFATQNPQVYGGKGHNGVDFRASVGEKVFAASGGVIESTGNTDEIRGCYSYGKWVLIKHNNGLSTLYAHLSLIKVNQGQQVSRGQIIGYSGETGYATGPHLHFTVYATQGVKIMRLGDIKTITNCANARIPIADKKAYLNPLSYF</sequence>
<protein>
    <recommendedName>
        <fullName evidence="2">M23ase beta-sheet core domain-containing protein</fullName>
    </recommendedName>
</protein>
<dbReference type="Gene3D" id="2.70.70.10">
    <property type="entry name" value="Glucose Permease (Domain IIA)"/>
    <property type="match status" value="1"/>
</dbReference>
<dbReference type="InterPro" id="IPR050570">
    <property type="entry name" value="Cell_wall_metabolism_enzyme"/>
</dbReference>
<evidence type="ECO:0000256" key="1">
    <source>
        <dbReference type="SAM" id="Coils"/>
    </source>
</evidence>
<dbReference type="Gene3D" id="6.10.250.3150">
    <property type="match status" value="1"/>
</dbReference>
<reference evidence="4" key="1">
    <citation type="submission" date="2017-09" db="EMBL/GenBank/DDBJ databases">
        <title>Depth-based differentiation of microbial function through sediment-hosted aquifers and enrichment of novel symbionts in the deep terrestrial subsurface.</title>
        <authorList>
            <person name="Probst A.J."/>
            <person name="Ladd B."/>
            <person name="Jarett J.K."/>
            <person name="Geller-Mcgrath D.E."/>
            <person name="Sieber C.M.K."/>
            <person name="Emerson J.B."/>
            <person name="Anantharaman K."/>
            <person name="Thomas B.C."/>
            <person name="Malmstrom R."/>
            <person name="Stieglmeier M."/>
            <person name="Klingl A."/>
            <person name="Woyke T."/>
            <person name="Ryan C.M."/>
            <person name="Banfield J.F."/>
        </authorList>
    </citation>
    <scope>NUCLEOTIDE SEQUENCE [LARGE SCALE GENOMIC DNA]</scope>
</reference>
<dbReference type="Proteomes" id="UP000230353">
    <property type="component" value="Unassembled WGS sequence"/>
</dbReference>
<dbReference type="SUPFAM" id="SSF51261">
    <property type="entry name" value="Duplicated hybrid motif"/>
    <property type="match status" value="1"/>
</dbReference>
<dbReference type="Pfam" id="PF01551">
    <property type="entry name" value="Peptidase_M23"/>
    <property type="match status" value="1"/>
</dbReference>
<feature type="domain" description="M23ase beta-sheet core" evidence="2">
    <location>
        <begin position="290"/>
        <end position="384"/>
    </location>
</feature>
<accession>A0A2H0WLK2</accession>
<gene>
    <name evidence="3" type="ORF">COT67_01225</name>
</gene>
<feature type="coiled-coil region" evidence="1">
    <location>
        <begin position="1"/>
        <end position="112"/>
    </location>
</feature>
<dbReference type="InterPro" id="IPR011055">
    <property type="entry name" value="Dup_hybrid_motif"/>
</dbReference>
<dbReference type="PANTHER" id="PTHR21666">
    <property type="entry name" value="PEPTIDASE-RELATED"/>
    <property type="match status" value="1"/>
</dbReference>
<evidence type="ECO:0000313" key="3">
    <source>
        <dbReference type="EMBL" id="PIS13542.1"/>
    </source>
</evidence>
<dbReference type="CDD" id="cd12797">
    <property type="entry name" value="M23_peptidase"/>
    <property type="match status" value="1"/>
</dbReference>
<keyword evidence="1" id="KW-0175">Coiled coil</keyword>
<organism evidence="3 4">
    <name type="scientific">Candidatus Tagabacteria bacterium CG09_land_8_20_14_0_10_41_14</name>
    <dbReference type="NCBI Taxonomy" id="1975021"/>
    <lineage>
        <taxon>Bacteria</taxon>
        <taxon>Candidatus Tagaibacteriota</taxon>
    </lineage>
</organism>
<comment type="caution">
    <text evidence="3">The sequence shown here is derived from an EMBL/GenBank/DDBJ whole genome shotgun (WGS) entry which is preliminary data.</text>
</comment>
<name>A0A2H0WLK2_9BACT</name>
<feature type="coiled-coil region" evidence="1">
    <location>
        <begin position="138"/>
        <end position="214"/>
    </location>
</feature>
<dbReference type="GO" id="GO:0004222">
    <property type="term" value="F:metalloendopeptidase activity"/>
    <property type="evidence" value="ECO:0007669"/>
    <property type="project" value="TreeGrafter"/>
</dbReference>
<proteinExistence type="predicted"/>
<evidence type="ECO:0000313" key="4">
    <source>
        <dbReference type="Proteomes" id="UP000230353"/>
    </source>
</evidence>
<dbReference type="PANTHER" id="PTHR21666:SF270">
    <property type="entry name" value="MUREIN HYDROLASE ACTIVATOR ENVC"/>
    <property type="match status" value="1"/>
</dbReference>
<dbReference type="EMBL" id="PEZL01000017">
    <property type="protein sequence ID" value="PIS13542.1"/>
    <property type="molecule type" value="Genomic_DNA"/>
</dbReference>
<dbReference type="AlphaFoldDB" id="A0A2H0WLK2"/>
<dbReference type="InterPro" id="IPR016047">
    <property type="entry name" value="M23ase_b-sheet_dom"/>
</dbReference>